<gene>
    <name evidence="1" type="ORF">ARMSODRAFT_104269</name>
</gene>
<name>A0A2H3AUR8_9AGAR</name>
<dbReference type="Proteomes" id="UP000218334">
    <property type="component" value="Unassembled WGS sequence"/>
</dbReference>
<dbReference type="EMBL" id="KZ293530">
    <property type="protein sequence ID" value="PBK58642.1"/>
    <property type="molecule type" value="Genomic_DNA"/>
</dbReference>
<organism evidence="1 2">
    <name type="scientific">Armillaria solidipes</name>
    <dbReference type="NCBI Taxonomy" id="1076256"/>
    <lineage>
        <taxon>Eukaryota</taxon>
        <taxon>Fungi</taxon>
        <taxon>Dikarya</taxon>
        <taxon>Basidiomycota</taxon>
        <taxon>Agaricomycotina</taxon>
        <taxon>Agaricomycetes</taxon>
        <taxon>Agaricomycetidae</taxon>
        <taxon>Agaricales</taxon>
        <taxon>Marasmiineae</taxon>
        <taxon>Physalacriaceae</taxon>
        <taxon>Armillaria</taxon>
    </lineage>
</organism>
<reference evidence="1" key="1">
    <citation type="journal article" date="2017" name="Nat. Ecol. Evol.">
        <title>Lineage-specific genetic innovations streamline the genomes of Armillaria species to pathogenesis.</title>
        <authorList>
            <consortium name="DOE Joint Genome Institute"/>
            <person name="Sipos G."/>
            <person name="Prasanna A.N."/>
            <person name="Walter M.C."/>
            <person name="O'Connor E."/>
            <person name="Balint B."/>
            <person name="Krizsan K."/>
            <person name="Kiss B."/>
            <person name="Hess J."/>
            <person name="Varga T."/>
            <person name="Slot J."/>
            <person name="Riley R."/>
            <person name="Boka B."/>
            <person name="Rigling D."/>
            <person name="Barry K."/>
            <person name="Lee J."/>
            <person name="Mihaltcheva S."/>
            <person name="LaButti K."/>
            <person name="Lipzen A."/>
            <person name="Waldron R."/>
            <person name="Moloney N.M."/>
            <person name="Sperisen C."/>
            <person name="Kredics L."/>
            <person name="Vagvolgyi C."/>
            <person name="Patrignani A."/>
            <person name="Fitzpatrick D."/>
            <person name="Nagy I."/>
            <person name="Doyle S."/>
            <person name="Anderson J."/>
            <person name="Grigoriev I.V."/>
            <person name="Guldener U."/>
            <person name="Munsterkotter M."/>
            <person name="Nagy L.G."/>
        </authorList>
    </citation>
    <scope>NUCLEOTIDE SEQUENCE [LARGE SCALE GENOMIC DNA]</scope>
    <source>
        <strain evidence="1">28-4</strain>
    </source>
</reference>
<accession>A0A2H3AUR8</accession>
<protein>
    <submittedName>
        <fullName evidence="1">Uncharacterized protein</fullName>
    </submittedName>
</protein>
<proteinExistence type="predicted"/>
<keyword evidence="2" id="KW-1185">Reference proteome</keyword>
<sequence length="84" mass="9298">MFSLPALPLSVYLLSPRCTRPDRIRRFTLHPAAQDKSLPNTLLHLVNSSLLQWPRIGGGLFSAPLALLSLSAHSNSLCRYQPGF</sequence>
<dbReference type="AlphaFoldDB" id="A0A2H3AUR8"/>
<evidence type="ECO:0000313" key="1">
    <source>
        <dbReference type="EMBL" id="PBK58642.1"/>
    </source>
</evidence>
<evidence type="ECO:0000313" key="2">
    <source>
        <dbReference type="Proteomes" id="UP000218334"/>
    </source>
</evidence>